<dbReference type="EMBL" id="KB008025">
    <property type="protein sequence ID" value="ELR15744.1"/>
    <property type="molecule type" value="Genomic_DNA"/>
</dbReference>
<dbReference type="GeneID" id="14916417"/>
<dbReference type="AlphaFoldDB" id="L8GRF7"/>
<feature type="transmembrane region" description="Helical" evidence="2">
    <location>
        <begin position="171"/>
        <end position="191"/>
    </location>
</feature>
<sequence length="304" mass="32417">MSAYSNASSSAPKTPTSSYRPSYAMVASPEYTASYQSKTPQHHGNTSGRYTSATPGSVQRGHHANASMSAMTPVTPITRSFHGAENGGAGDMDFDDLSPIRPSAGGQLYPSLPTTTPTVDLRYKHLLGNSPAQPAAARGAAPPAFSSLYPSSSSYSSSALLEVFFVRRTVIYYHFCFFFCADLLFFLLCFFSPGSLVHIDGLAPTSSSSSKALPPASLIPTVTEQEYNGCAGFLRGQISLQQLNEAIEKMGAFCAANSLPHLSEDQLRNDLGLGSKCKAAILFLLQLKRITSQFHSGASVYVPT</sequence>
<dbReference type="KEGG" id="acan:ACA1_379250"/>
<dbReference type="Proteomes" id="UP000011083">
    <property type="component" value="Unassembled WGS sequence"/>
</dbReference>
<keyword evidence="4" id="KW-1185">Reference proteome</keyword>
<evidence type="ECO:0000256" key="2">
    <source>
        <dbReference type="SAM" id="Phobius"/>
    </source>
</evidence>
<feature type="region of interest" description="Disordered" evidence="1">
    <location>
        <begin position="34"/>
        <end position="64"/>
    </location>
</feature>
<dbReference type="VEuPathDB" id="AmoebaDB:ACA1_379250"/>
<feature type="compositionally biased region" description="Low complexity" evidence="1">
    <location>
        <begin position="1"/>
        <end position="18"/>
    </location>
</feature>
<evidence type="ECO:0000313" key="4">
    <source>
        <dbReference type="Proteomes" id="UP000011083"/>
    </source>
</evidence>
<evidence type="ECO:0000256" key="1">
    <source>
        <dbReference type="SAM" id="MobiDB-lite"/>
    </source>
</evidence>
<reference evidence="3 4" key="1">
    <citation type="journal article" date="2013" name="Genome Biol.">
        <title>Genome of Acanthamoeba castellanii highlights extensive lateral gene transfer and early evolution of tyrosine kinase signaling.</title>
        <authorList>
            <person name="Clarke M."/>
            <person name="Lohan A.J."/>
            <person name="Liu B."/>
            <person name="Lagkouvardos I."/>
            <person name="Roy S."/>
            <person name="Zafar N."/>
            <person name="Bertelli C."/>
            <person name="Schilde C."/>
            <person name="Kianianmomeni A."/>
            <person name="Burglin T.R."/>
            <person name="Frech C."/>
            <person name="Turcotte B."/>
            <person name="Kopec K.O."/>
            <person name="Synnott J.M."/>
            <person name="Choo C."/>
            <person name="Paponov I."/>
            <person name="Finkler A."/>
            <person name="Soon Heng Tan C."/>
            <person name="Hutchins A.P."/>
            <person name="Weinmeier T."/>
            <person name="Rattei T."/>
            <person name="Chu J.S."/>
            <person name="Gimenez G."/>
            <person name="Irimia M."/>
            <person name="Rigden D.J."/>
            <person name="Fitzpatrick D.A."/>
            <person name="Lorenzo-Morales J."/>
            <person name="Bateman A."/>
            <person name="Chiu C.H."/>
            <person name="Tang P."/>
            <person name="Hegemann P."/>
            <person name="Fromm H."/>
            <person name="Raoult D."/>
            <person name="Greub G."/>
            <person name="Miranda-Saavedra D."/>
            <person name="Chen N."/>
            <person name="Nash P."/>
            <person name="Ginger M.L."/>
            <person name="Horn M."/>
            <person name="Schaap P."/>
            <person name="Caler L."/>
            <person name="Loftus B."/>
        </authorList>
    </citation>
    <scope>NUCLEOTIDE SEQUENCE [LARGE SCALE GENOMIC DNA]</scope>
    <source>
        <strain evidence="3 4">Neff</strain>
    </source>
</reference>
<keyword evidence="2" id="KW-1133">Transmembrane helix</keyword>
<proteinExistence type="predicted"/>
<gene>
    <name evidence="3" type="ORF">ACA1_379250</name>
</gene>
<name>L8GRF7_ACACF</name>
<keyword evidence="2" id="KW-0472">Membrane</keyword>
<evidence type="ECO:0000313" key="3">
    <source>
        <dbReference type="EMBL" id="ELR15744.1"/>
    </source>
</evidence>
<feature type="region of interest" description="Disordered" evidence="1">
    <location>
        <begin position="1"/>
        <end position="21"/>
    </location>
</feature>
<dbReference type="RefSeq" id="XP_004337757.1">
    <property type="nucleotide sequence ID" value="XM_004337709.1"/>
</dbReference>
<organism evidence="3 4">
    <name type="scientific">Acanthamoeba castellanii (strain ATCC 30010 / Neff)</name>
    <dbReference type="NCBI Taxonomy" id="1257118"/>
    <lineage>
        <taxon>Eukaryota</taxon>
        <taxon>Amoebozoa</taxon>
        <taxon>Discosea</taxon>
        <taxon>Longamoebia</taxon>
        <taxon>Centramoebida</taxon>
        <taxon>Acanthamoebidae</taxon>
        <taxon>Acanthamoeba</taxon>
    </lineage>
</organism>
<feature type="compositionally biased region" description="Polar residues" evidence="1">
    <location>
        <begin position="34"/>
        <end position="57"/>
    </location>
</feature>
<protein>
    <submittedName>
        <fullName evidence="3">Uncharacterized protein</fullName>
    </submittedName>
</protein>
<keyword evidence="2" id="KW-0812">Transmembrane</keyword>
<accession>L8GRF7</accession>